<evidence type="ECO:0000256" key="1">
    <source>
        <dbReference type="ARBA" id="ARBA00022670"/>
    </source>
</evidence>
<dbReference type="InterPro" id="IPR042088">
    <property type="entry name" value="OligoPept_F_C"/>
</dbReference>
<dbReference type="AlphaFoldDB" id="A0A0F3KNH0"/>
<evidence type="ECO:0000259" key="8">
    <source>
        <dbReference type="Pfam" id="PF01432"/>
    </source>
</evidence>
<dbReference type="EMBL" id="JZRB01000025">
    <property type="protein sequence ID" value="KJV32532.1"/>
    <property type="molecule type" value="Genomic_DNA"/>
</dbReference>
<proteinExistence type="inferred from homology"/>
<evidence type="ECO:0000313" key="9">
    <source>
        <dbReference type="EMBL" id="KJV32532.1"/>
    </source>
</evidence>
<keyword evidence="3 6" id="KW-0378">Hydrolase</keyword>
<reference evidence="9 10" key="1">
    <citation type="submission" date="2015-03" db="EMBL/GenBank/DDBJ databases">
        <title>Draft genome sequence of Luteibacter yeojuensis strain SU11.</title>
        <authorList>
            <person name="Sulaiman J."/>
            <person name="Priya K."/>
            <person name="Chan K.-G."/>
        </authorList>
    </citation>
    <scope>NUCLEOTIDE SEQUENCE [LARGE SCALE GENOMIC DNA]</scope>
    <source>
        <strain evidence="9 10">SU11</strain>
    </source>
</reference>
<keyword evidence="4 6" id="KW-0862">Zinc</keyword>
<feature type="domain" description="Peptidase M3A/M3B catalytic" evidence="8">
    <location>
        <begin position="204"/>
        <end position="308"/>
    </location>
</feature>
<dbReference type="GO" id="GO:0006508">
    <property type="term" value="P:proteolysis"/>
    <property type="evidence" value="ECO:0007669"/>
    <property type="project" value="UniProtKB-KW"/>
</dbReference>
<comment type="caution">
    <text evidence="9">The sequence shown here is derived from an EMBL/GenBank/DDBJ whole genome shotgun (WGS) entry which is preliminary data.</text>
</comment>
<organism evidence="9 10">
    <name type="scientific">Luteibacter yeojuensis</name>
    <dbReference type="NCBI Taxonomy" id="345309"/>
    <lineage>
        <taxon>Bacteria</taxon>
        <taxon>Pseudomonadati</taxon>
        <taxon>Pseudomonadota</taxon>
        <taxon>Gammaproteobacteria</taxon>
        <taxon>Lysobacterales</taxon>
        <taxon>Rhodanobacteraceae</taxon>
        <taxon>Luteibacter</taxon>
    </lineage>
</organism>
<evidence type="ECO:0000256" key="5">
    <source>
        <dbReference type="ARBA" id="ARBA00023049"/>
    </source>
</evidence>
<feature type="signal peptide" evidence="7">
    <location>
        <begin position="1"/>
        <end position="19"/>
    </location>
</feature>
<evidence type="ECO:0000256" key="3">
    <source>
        <dbReference type="ARBA" id="ARBA00022801"/>
    </source>
</evidence>
<keyword evidence="1 6" id="KW-0645">Protease</keyword>
<dbReference type="Proteomes" id="UP000033651">
    <property type="component" value="Unassembled WGS sequence"/>
</dbReference>
<name>A0A0F3KNH0_9GAMM</name>
<feature type="domain" description="Peptidase M3A/M3B catalytic" evidence="8">
    <location>
        <begin position="392"/>
        <end position="591"/>
    </location>
</feature>
<dbReference type="Gene3D" id="1.20.140.70">
    <property type="entry name" value="Oligopeptidase f, N-terminal domain"/>
    <property type="match status" value="1"/>
</dbReference>
<evidence type="ECO:0000313" key="10">
    <source>
        <dbReference type="Proteomes" id="UP000033651"/>
    </source>
</evidence>
<dbReference type="GO" id="GO:0004222">
    <property type="term" value="F:metalloendopeptidase activity"/>
    <property type="evidence" value="ECO:0007669"/>
    <property type="project" value="InterPro"/>
</dbReference>
<protein>
    <recommendedName>
        <fullName evidence="8">Peptidase M3A/M3B catalytic domain-containing protein</fullName>
    </recommendedName>
</protein>
<keyword evidence="7" id="KW-0732">Signal</keyword>
<dbReference type="InterPro" id="IPR001567">
    <property type="entry name" value="Pept_M3A_M3B_dom"/>
</dbReference>
<accession>A0A0F3KNH0</accession>
<evidence type="ECO:0000256" key="7">
    <source>
        <dbReference type="SAM" id="SignalP"/>
    </source>
</evidence>
<evidence type="ECO:0000256" key="6">
    <source>
        <dbReference type="RuleBase" id="RU003435"/>
    </source>
</evidence>
<dbReference type="PROSITE" id="PS51257">
    <property type="entry name" value="PROKAR_LIPOPROTEIN"/>
    <property type="match status" value="1"/>
</dbReference>
<dbReference type="Gene3D" id="1.10.1370.20">
    <property type="entry name" value="Oligoendopeptidase f, C-terminal domain"/>
    <property type="match status" value="1"/>
</dbReference>
<feature type="chain" id="PRO_5002462983" description="Peptidase M3A/M3B catalytic domain-containing protein" evidence="7">
    <location>
        <begin position="20"/>
        <end position="608"/>
    </location>
</feature>
<dbReference type="SUPFAM" id="SSF55486">
    <property type="entry name" value="Metalloproteases ('zincins'), catalytic domain"/>
    <property type="match status" value="1"/>
</dbReference>
<keyword evidence="2 6" id="KW-0479">Metal-binding</keyword>
<dbReference type="PATRIC" id="fig|345309.4.peg.1831"/>
<comment type="similarity">
    <text evidence="6">Belongs to the peptidase M3 family.</text>
</comment>
<dbReference type="Pfam" id="PF01432">
    <property type="entry name" value="Peptidase_M3"/>
    <property type="match status" value="2"/>
</dbReference>
<evidence type="ECO:0000256" key="2">
    <source>
        <dbReference type="ARBA" id="ARBA00022723"/>
    </source>
</evidence>
<sequence length="608" mass="67127">MKKRYLACLIALAACTAHAADSHIDPSIWYPSADAEAADRTALTADWKAVPVLQDPDPQALLDYMHRVEALLARSQRHDAWLHLHTALDVDDHASRAARSALAEAKQAGYDRMRKTLRNVGDAGFAKATSAVPALGEYHWLLEQATRHQPHELPEAEQAIMDDIGDQDSEAFWAIYQKTRRAMDGGKVPTAHGDLDAIKDAGKLAKDPDRAVREQAWEQEQKAQAAQGETYAATLMGIVRLNDKVAKLRHFADAPNDVYFSRFLTRADVDATAKAVEDKAQVLQAYQALRAKHIAKVLGIADVHSWDLSAPLDDFTPPAFDEAAMRDVIPKALAPIGSDYSAHFRALLDPANHRTDLATTLGTRESDAFAIAAPGAPATLFISQWVPKMGAASVVAHEGGHALNQQLMDEHGVSPFYRGGPNWMMEGIAILNEMLFYEYLYRHTNDPAAKAYYLQSQLDEMTFEIFTSAEEAQLEAGIYDGVVAGKFKNAADLDAFTLDTAKRFEIWPAKDPELAHAWMGKRLMYQDPLYLANYLYAGLLATKMFAMATKDPTDFQKRYAALMAEGFDAPPKELLKHFFGKDLSPAELVDADMTVIQAKVAALGKLYK</sequence>
<dbReference type="OrthoDB" id="6048622at2"/>
<keyword evidence="5 6" id="KW-0482">Metalloprotease</keyword>
<dbReference type="RefSeq" id="WP_045829898.1">
    <property type="nucleotide sequence ID" value="NZ_JZRB01000025.1"/>
</dbReference>
<comment type="cofactor">
    <cofactor evidence="6">
        <name>Zn(2+)</name>
        <dbReference type="ChEBI" id="CHEBI:29105"/>
    </cofactor>
    <text evidence="6">Binds 1 zinc ion.</text>
</comment>
<keyword evidence="10" id="KW-1185">Reference proteome</keyword>
<dbReference type="GO" id="GO:0046872">
    <property type="term" value="F:metal ion binding"/>
    <property type="evidence" value="ECO:0007669"/>
    <property type="project" value="UniProtKB-UniRule"/>
</dbReference>
<evidence type="ECO:0000256" key="4">
    <source>
        <dbReference type="ARBA" id="ARBA00022833"/>
    </source>
</evidence>
<gene>
    <name evidence="9" type="ORF">VI08_12430</name>
</gene>